<dbReference type="PANTHER" id="PTHR47349">
    <property type="entry name" value="CHROMOSOME 8, WHOLE GENOME SHOTGUN SEQUENCE"/>
    <property type="match status" value="1"/>
</dbReference>
<feature type="region of interest" description="Disordered" evidence="1">
    <location>
        <begin position="361"/>
        <end position="456"/>
    </location>
</feature>
<feature type="compositionally biased region" description="Basic and acidic residues" evidence="1">
    <location>
        <begin position="535"/>
        <end position="550"/>
    </location>
</feature>
<feature type="compositionally biased region" description="Polar residues" evidence="1">
    <location>
        <begin position="140"/>
        <end position="157"/>
    </location>
</feature>
<gene>
    <name evidence="3" type="ORF">FA15DRAFT_431601</name>
</gene>
<sequence>MATTASSSAATPSGRITVSSSSTWWDYVGWGTSNASAGGSGDGVSESAIEDSQSLIGMRDGDQEFDVATGAPTREQSSVISSSSAVSAVRHHSRPPPPPTTSSPTSSSAQAIAGSTPPASSQSRPSSSSAASTDFPSEPTMLQSQACSDSSARTTTAPEHCSHVTSSSSGTSKSKSNSDWKQAVASGSAESAQMSAGAESLEGARKIRHGIGSGTAPGGAEVVGVSKGGMLSRYEEGRLGGGDGCGEDGAKGCGKKDKGAQLNKGGDNDLLGGGGNTGVSKLGELADGGCVDGIGNGAARESLNVGFGVASAKRGGEGANWDGEGGGVLGGAGEAGAEGAGGDPGAVWYSPWSWYYGAPPTSMDVDDTKDDGRPSTGSERCEEQERRGEGVSGTSVPANDEGLVGSGDGRTSTVPPGAPDGNEESVTLEEEGGSGCDPLPPTTGSRSETEAEVNPIEASIQANRSVWASFFSSRALVVKAIGYGAEGGKDEVKRDENGIEVMDVDEDSESELDVQEEERGRTREVGKALVVAKQDSSKDRSVLQTDKKPESTPSTSDRPATPLTQDEGIKEKMKDTVPMTTKVETPTKSGTSTPSTPTKSKPAPQVSKDKSTSTNPSRTASPAPSKKSAGPPSPPNLVLPAWDDIFNTPPRNVLPIRPPPLDLSRGESLSRQESTGMFGKTMKFVSGVLFSKDQHHNQRDGGSVRRGSSSDLNAVGRDSSGVDIESLLERERRKRFERFGEELPKSWAVIEGAGRGSPSPTVQTANGISNSGGIGDTSANPAPSSLHPDEVQSVNEVLRGCKRVVVIGVHGWFPGAVMRTVFGEPTGTSSKFANMMEQALHEFEEEHGVQLEKITKIPLEGEGTIQRRVESNLLAKNEWMDDLHAADAIIVATHSQGSVVSTHLLDRLITDKHIRTATENVVVSGGDTFPSSVGVSVSPERKPQRVCCLALCGIHLGPLRYLKSSSVVLPYIQYFENVAARELFEFQNTESEVSKAYVHSLRHVLYHGVKMVYIASLNDQVVPLYSGLFTAASHPMILRALYIDGDAYHSSDFLSNLLVLLLRLRNSGIPDGGLINHLSEATAGSLNGIGHSRAYEEVSTYSLAVRYLFEANEGMAPYPQLELEPFDAAHEQNDYEIPWTLRDAIADERVIHYFSKEIAQLRDAFREWQPKTTILRDLKRKLQPIQRLPSSFSSSYSTSKL</sequence>
<keyword evidence="4" id="KW-1185">Reference proteome</keyword>
<feature type="region of interest" description="Disordered" evidence="1">
    <location>
        <begin position="694"/>
        <end position="717"/>
    </location>
</feature>
<reference evidence="3 4" key="1">
    <citation type="journal article" date="2019" name="Nat. Ecol. Evol.">
        <title>Megaphylogeny resolves global patterns of mushroom evolution.</title>
        <authorList>
            <person name="Varga T."/>
            <person name="Krizsan K."/>
            <person name="Foldi C."/>
            <person name="Dima B."/>
            <person name="Sanchez-Garcia M."/>
            <person name="Sanchez-Ramirez S."/>
            <person name="Szollosi G.J."/>
            <person name="Szarkandi J.G."/>
            <person name="Papp V."/>
            <person name="Albert L."/>
            <person name="Andreopoulos W."/>
            <person name="Angelini C."/>
            <person name="Antonin V."/>
            <person name="Barry K.W."/>
            <person name="Bougher N.L."/>
            <person name="Buchanan P."/>
            <person name="Buyck B."/>
            <person name="Bense V."/>
            <person name="Catcheside P."/>
            <person name="Chovatia M."/>
            <person name="Cooper J."/>
            <person name="Damon W."/>
            <person name="Desjardin D."/>
            <person name="Finy P."/>
            <person name="Geml J."/>
            <person name="Haridas S."/>
            <person name="Hughes K."/>
            <person name="Justo A."/>
            <person name="Karasinski D."/>
            <person name="Kautmanova I."/>
            <person name="Kiss B."/>
            <person name="Kocsube S."/>
            <person name="Kotiranta H."/>
            <person name="LaButti K.M."/>
            <person name="Lechner B.E."/>
            <person name="Liimatainen K."/>
            <person name="Lipzen A."/>
            <person name="Lukacs Z."/>
            <person name="Mihaltcheva S."/>
            <person name="Morgado L.N."/>
            <person name="Niskanen T."/>
            <person name="Noordeloos M.E."/>
            <person name="Ohm R.A."/>
            <person name="Ortiz-Santana B."/>
            <person name="Ovrebo C."/>
            <person name="Racz N."/>
            <person name="Riley R."/>
            <person name="Savchenko A."/>
            <person name="Shiryaev A."/>
            <person name="Soop K."/>
            <person name="Spirin V."/>
            <person name="Szebenyi C."/>
            <person name="Tomsovsky M."/>
            <person name="Tulloss R.E."/>
            <person name="Uehling J."/>
            <person name="Grigoriev I.V."/>
            <person name="Vagvolgyi C."/>
            <person name="Papp T."/>
            <person name="Martin F.M."/>
            <person name="Miettinen O."/>
            <person name="Hibbett D.S."/>
            <person name="Nagy L.G."/>
        </authorList>
    </citation>
    <scope>NUCLEOTIDE SEQUENCE [LARGE SCALE GENOMIC DNA]</scope>
    <source>
        <strain evidence="3 4">CBS 121175</strain>
    </source>
</reference>
<feature type="region of interest" description="Disordered" evidence="1">
    <location>
        <begin position="487"/>
        <end position="643"/>
    </location>
</feature>
<dbReference type="Proteomes" id="UP000307440">
    <property type="component" value="Unassembled WGS sequence"/>
</dbReference>
<feature type="compositionally biased region" description="Low complexity" evidence="1">
    <location>
        <begin position="115"/>
        <end position="132"/>
    </location>
</feature>
<feature type="compositionally biased region" description="Basic and acidic residues" evidence="1">
    <location>
        <begin position="694"/>
        <end position="703"/>
    </location>
</feature>
<feature type="compositionally biased region" description="Basic and acidic residues" evidence="1">
    <location>
        <begin position="487"/>
        <end position="497"/>
    </location>
</feature>
<name>A0A5C3KUN5_COPMA</name>
<dbReference type="InterPro" id="IPR058934">
    <property type="entry name" value="YMC020W-like"/>
</dbReference>
<feature type="domain" description="YMC020W-like alpha/beta hydrolase" evidence="2">
    <location>
        <begin position="791"/>
        <end position="918"/>
    </location>
</feature>
<dbReference type="PANTHER" id="PTHR47349:SF1">
    <property type="entry name" value="AER328WP"/>
    <property type="match status" value="1"/>
</dbReference>
<feature type="domain" description="YMC020W-like alpha/beta hydrolase" evidence="2">
    <location>
        <begin position="944"/>
        <end position="1145"/>
    </location>
</feature>
<protein>
    <recommendedName>
        <fullName evidence="2">YMC020W-like alpha/beta hydrolase domain-containing protein</fullName>
    </recommendedName>
</protein>
<feature type="compositionally biased region" description="Polar residues" evidence="1">
    <location>
        <begin position="551"/>
        <end position="564"/>
    </location>
</feature>
<organism evidence="3 4">
    <name type="scientific">Coprinopsis marcescibilis</name>
    <name type="common">Agaric fungus</name>
    <name type="synonym">Psathyrella marcescibilis</name>
    <dbReference type="NCBI Taxonomy" id="230819"/>
    <lineage>
        <taxon>Eukaryota</taxon>
        <taxon>Fungi</taxon>
        <taxon>Dikarya</taxon>
        <taxon>Basidiomycota</taxon>
        <taxon>Agaricomycotina</taxon>
        <taxon>Agaricomycetes</taxon>
        <taxon>Agaricomycetidae</taxon>
        <taxon>Agaricales</taxon>
        <taxon>Agaricineae</taxon>
        <taxon>Psathyrellaceae</taxon>
        <taxon>Coprinopsis</taxon>
    </lineage>
</organism>
<feature type="compositionally biased region" description="Low complexity" evidence="1">
    <location>
        <begin position="616"/>
        <end position="630"/>
    </location>
</feature>
<feature type="compositionally biased region" description="Low complexity" evidence="1">
    <location>
        <begin position="77"/>
        <end position="88"/>
    </location>
</feature>
<evidence type="ECO:0000259" key="2">
    <source>
        <dbReference type="Pfam" id="PF26147"/>
    </source>
</evidence>
<feature type="compositionally biased region" description="Acidic residues" evidence="1">
    <location>
        <begin position="421"/>
        <end position="432"/>
    </location>
</feature>
<feature type="region of interest" description="Disordered" evidence="1">
    <location>
        <begin position="650"/>
        <end position="669"/>
    </location>
</feature>
<feature type="compositionally biased region" description="Acidic residues" evidence="1">
    <location>
        <begin position="502"/>
        <end position="516"/>
    </location>
</feature>
<evidence type="ECO:0000313" key="4">
    <source>
        <dbReference type="Proteomes" id="UP000307440"/>
    </source>
</evidence>
<feature type="region of interest" description="Disordered" evidence="1">
    <location>
        <begin position="30"/>
        <end position="201"/>
    </location>
</feature>
<feature type="compositionally biased region" description="Low complexity" evidence="1">
    <location>
        <begin position="586"/>
        <end position="602"/>
    </location>
</feature>
<dbReference type="AlphaFoldDB" id="A0A5C3KUN5"/>
<dbReference type="OrthoDB" id="5598028at2759"/>
<feature type="compositionally biased region" description="Basic and acidic residues" evidence="1">
    <location>
        <begin position="379"/>
        <end position="389"/>
    </location>
</feature>
<feature type="region of interest" description="Disordered" evidence="1">
    <location>
        <begin position="250"/>
        <end position="273"/>
    </location>
</feature>
<accession>A0A5C3KUN5</accession>
<feature type="compositionally biased region" description="Basic and acidic residues" evidence="1">
    <location>
        <begin position="517"/>
        <end position="526"/>
    </location>
</feature>
<dbReference type="EMBL" id="ML210205">
    <property type="protein sequence ID" value="TFK24144.1"/>
    <property type="molecule type" value="Genomic_DNA"/>
</dbReference>
<feature type="compositionally biased region" description="Low complexity" evidence="1">
    <location>
        <begin position="163"/>
        <end position="177"/>
    </location>
</feature>
<feature type="compositionally biased region" description="Basic and acidic residues" evidence="1">
    <location>
        <begin position="250"/>
        <end position="259"/>
    </location>
</feature>
<dbReference type="InterPro" id="IPR058933">
    <property type="entry name" value="YMC020W-like_ab_hydrolase"/>
</dbReference>
<dbReference type="Pfam" id="PF26147">
    <property type="entry name" value="AB_HYDROLASE_YMC0-YMC35"/>
    <property type="match status" value="2"/>
</dbReference>
<proteinExistence type="predicted"/>
<evidence type="ECO:0000256" key="1">
    <source>
        <dbReference type="SAM" id="MobiDB-lite"/>
    </source>
</evidence>
<evidence type="ECO:0000313" key="3">
    <source>
        <dbReference type="EMBL" id="TFK24144.1"/>
    </source>
</evidence>
<feature type="region of interest" description="Disordered" evidence="1">
    <location>
        <begin position="766"/>
        <end position="787"/>
    </location>
</feature>